<evidence type="ECO:0000313" key="2">
    <source>
        <dbReference type="EMBL" id="KAI6301555.1"/>
    </source>
</evidence>
<proteinExistence type="predicted"/>
<protein>
    <submittedName>
        <fullName evidence="2">Uncharacterized protein</fullName>
    </submittedName>
</protein>
<sequence length="401" mass="44630">MKPTQGARVLMSLAEVIQDSQLQEADYSNTIREQYTICYSECANEKILEKSSKDLLSRAGLPGHKSSDHNTYMVTVHTNATKGEENIMLCLEALFNIIDGWIVINHVNTSTEFSKQNDRANVPTAALFGYVWSKLASKKSNGRNVSPLRAAVFEKLSNYFAPDALSMLTSLSDTRGALLNTLNLDSGQDFLGKLNGPVKFEDLFKDGGVCRVLSDALTATQSVFPNRYPTEVLWEKSTTTGYSLLVLLQPLLDLEQSPSASKATYQNVPVRAPVFNRPRIINKSYEALVDTVSECSESEDPGSQSLSLRGGGDLDREQPPRSALDFDLLKARPKRLCTKQPDPELEARVKRLEECSRRQAGVWEEETEEVMEEIEKREEEALAKKVKRKGMISIGLASERA</sequence>
<name>A0ABQ8NSW8_PYRGI</name>
<accession>A0ABQ8NSW8</accession>
<organism evidence="2 3">
    <name type="scientific">Pyricularia grisea</name>
    <name type="common">Crabgrass-specific blast fungus</name>
    <name type="synonym">Magnaporthe grisea</name>
    <dbReference type="NCBI Taxonomy" id="148305"/>
    <lineage>
        <taxon>Eukaryota</taxon>
        <taxon>Fungi</taxon>
        <taxon>Dikarya</taxon>
        <taxon>Ascomycota</taxon>
        <taxon>Pezizomycotina</taxon>
        <taxon>Sordariomycetes</taxon>
        <taxon>Sordariomycetidae</taxon>
        <taxon>Magnaporthales</taxon>
        <taxon>Pyriculariaceae</taxon>
        <taxon>Pyricularia</taxon>
    </lineage>
</organism>
<keyword evidence="3" id="KW-1185">Reference proteome</keyword>
<evidence type="ECO:0000256" key="1">
    <source>
        <dbReference type="SAM" id="MobiDB-lite"/>
    </source>
</evidence>
<evidence type="ECO:0000313" key="3">
    <source>
        <dbReference type="Proteomes" id="UP001059893"/>
    </source>
</evidence>
<dbReference type="Proteomes" id="UP001059893">
    <property type="component" value="Unassembled WGS sequence"/>
</dbReference>
<dbReference type="EMBL" id="JABSND010000036">
    <property type="protein sequence ID" value="KAI6301555.1"/>
    <property type="molecule type" value="Genomic_DNA"/>
</dbReference>
<feature type="region of interest" description="Disordered" evidence="1">
    <location>
        <begin position="293"/>
        <end position="320"/>
    </location>
</feature>
<comment type="caution">
    <text evidence="2">The sequence shown here is derived from an EMBL/GenBank/DDBJ whole genome shotgun (WGS) entry which is preliminary data.</text>
</comment>
<reference evidence="2" key="1">
    <citation type="submission" date="2021-01" db="EMBL/GenBank/DDBJ databases">
        <title>Deciphering the adaptive evolutionary patterns associated with biogeogrpahic diversity in the finger millet blast pathogen Magnaporthe oryzae in Eastern Africa.</title>
        <authorList>
            <person name="Onyema G."/>
            <person name="Shittu T.A."/>
            <person name="Dodsworth S."/>
            <person name="Devilliers S."/>
            <person name="Muthumeenakshi S."/>
            <person name="Sreenivasaprasad S."/>
        </authorList>
    </citation>
    <scope>NUCLEOTIDE SEQUENCE</scope>
    <source>
        <strain evidence="2">D15/s37</strain>
    </source>
</reference>
<gene>
    <name evidence="2" type="ORF">MCOR33_002949</name>
</gene>